<proteinExistence type="predicted"/>
<reference evidence="2 3" key="1">
    <citation type="journal article" date="2023" name="Hortic Res">
        <title>Pangenome of water caltrop reveals structural variations and asymmetric subgenome divergence after allopolyploidization.</title>
        <authorList>
            <person name="Zhang X."/>
            <person name="Chen Y."/>
            <person name="Wang L."/>
            <person name="Yuan Y."/>
            <person name="Fang M."/>
            <person name="Shi L."/>
            <person name="Lu R."/>
            <person name="Comes H.P."/>
            <person name="Ma Y."/>
            <person name="Chen Y."/>
            <person name="Huang G."/>
            <person name="Zhou Y."/>
            <person name="Zheng Z."/>
            <person name="Qiu Y."/>
        </authorList>
    </citation>
    <scope>NUCLEOTIDE SEQUENCE [LARGE SCALE GENOMIC DNA]</scope>
    <source>
        <strain evidence="2">F231</strain>
    </source>
</reference>
<dbReference type="Proteomes" id="UP001346149">
    <property type="component" value="Unassembled WGS sequence"/>
</dbReference>
<dbReference type="AlphaFoldDB" id="A0AAN7LWR7"/>
<feature type="compositionally biased region" description="Polar residues" evidence="1">
    <location>
        <begin position="12"/>
        <end position="23"/>
    </location>
</feature>
<feature type="compositionally biased region" description="Basic and acidic residues" evidence="1">
    <location>
        <begin position="65"/>
        <end position="78"/>
    </location>
</feature>
<sequence>MTRPNHGLSHPSDGSSISLTSNGREPAKLDAGIGLKVELDPKHISNGFDSNTSDRNETRDDEDEWKFRAAGDETRTDGESAMVEGNMRELFLEVELKFESEKLYRKLLVLLVHKTRIPK</sequence>
<comment type="caution">
    <text evidence="2">The sequence shown here is derived from an EMBL/GenBank/DDBJ whole genome shotgun (WGS) entry which is preliminary data.</text>
</comment>
<accession>A0AAN7LWR7</accession>
<dbReference type="EMBL" id="JAXQNO010000007">
    <property type="protein sequence ID" value="KAK4794205.1"/>
    <property type="molecule type" value="Genomic_DNA"/>
</dbReference>
<evidence type="ECO:0000313" key="3">
    <source>
        <dbReference type="Proteomes" id="UP001346149"/>
    </source>
</evidence>
<protein>
    <submittedName>
        <fullName evidence="2">Uncharacterized protein</fullName>
    </submittedName>
</protein>
<name>A0AAN7LWR7_TRANT</name>
<organism evidence="2 3">
    <name type="scientific">Trapa natans</name>
    <name type="common">Water chestnut</name>
    <dbReference type="NCBI Taxonomy" id="22666"/>
    <lineage>
        <taxon>Eukaryota</taxon>
        <taxon>Viridiplantae</taxon>
        <taxon>Streptophyta</taxon>
        <taxon>Embryophyta</taxon>
        <taxon>Tracheophyta</taxon>
        <taxon>Spermatophyta</taxon>
        <taxon>Magnoliopsida</taxon>
        <taxon>eudicotyledons</taxon>
        <taxon>Gunneridae</taxon>
        <taxon>Pentapetalae</taxon>
        <taxon>rosids</taxon>
        <taxon>malvids</taxon>
        <taxon>Myrtales</taxon>
        <taxon>Lythraceae</taxon>
        <taxon>Trapa</taxon>
    </lineage>
</organism>
<feature type="region of interest" description="Disordered" evidence="1">
    <location>
        <begin position="1"/>
        <end position="79"/>
    </location>
</feature>
<evidence type="ECO:0000256" key="1">
    <source>
        <dbReference type="SAM" id="MobiDB-lite"/>
    </source>
</evidence>
<gene>
    <name evidence="2" type="ORF">SAY86_012199</name>
</gene>
<keyword evidence="3" id="KW-1185">Reference proteome</keyword>
<evidence type="ECO:0000313" key="2">
    <source>
        <dbReference type="EMBL" id="KAK4794205.1"/>
    </source>
</evidence>